<reference evidence="1" key="1">
    <citation type="submission" date="2012-11" db="EMBL/GenBank/DDBJ databases">
        <title>Dependencies among metagenomic species, viruses, plasmids and units of genetic variation.</title>
        <authorList>
            <person name="Nielsen H.B."/>
            <person name="Almeida M."/>
            <person name="Juncker A.S."/>
            <person name="Rasmussen S."/>
            <person name="Li J."/>
            <person name="Sunagawa S."/>
            <person name="Plichta D."/>
            <person name="Gautier L."/>
            <person name="Le Chatelier E."/>
            <person name="Peletier E."/>
            <person name="Bonde I."/>
            <person name="Nielsen T."/>
            <person name="Manichanh C."/>
            <person name="Arumugam M."/>
            <person name="Batto J."/>
            <person name="Santos M.B.Q.D."/>
            <person name="Blom N."/>
            <person name="Borruel N."/>
            <person name="Burgdorf K.S."/>
            <person name="Boumezbeur F."/>
            <person name="Casellas F."/>
            <person name="Dore J."/>
            <person name="Guarner F."/>
            <person name="Hansen T."/>
            <person name="Hildebrand F."/>
            <person name="Kaas R.S."/>
            <person name="Kennedy S."/>
            <person name="Kristiansen K."/>
            <person name="Kultima J.R."/>
            <person name="Leonard P."/>
            <person name="Levenez F."/>
            <person name="Lund O."/>
            <person name="Moumen B."/>
            <person name="Le Paslier D."/>
            <person name="Pons N."/>
            <person name="Pedersen O."/>
            <person name="Prifti E."/>
            <person name="Qin J."/>
            <person name="Raes J."/>
            <person name="Tap J."/>
            <person name="Tims S."/>
            <person name="Ussery D.W."/>
            <person name="Yamada T."/>
            <person name="MetaHit consortium"/>
            <person name="Renault P."/>
            <person name="Sicheritz-Ponten T."/>
            <person name="Bork P."/>
            <person name="Wang J."/>
            <person name="Brunak S."/>
            <person name="Ehrlich S.D."/>
        </authorList>
    </citation>
    <scope>NUCLEOTIDE SEQUENCE [LARGE SCALE GENOMIC DNA]</scope>
</reference>
<proteinExistence type="predicted"/>
<comment type="caution">
    <text evidence="1">The sequence shown here is derived from an EMBL/GenBank/DDBJ whole genome shotgun (WGS) entry which is preliminary data.</text>
</comment>
<accession>R7GVQ0</accession>
<name>R7GVQ0_9BACT</name>
<sequence length="364" mass="42014">MKSMKIGIFKSFALLLVTYYPTSVHGQIIDTERYHRASLISMLIERPMYPFNDEISDAFKTVPMPNRFNNHNLGVRIVRFATQEYTSQEEHIEQFIEKSFLSNRAIAKWFDWNKEDGSFSMDIIKERGFYDATALEHEIANNTIRGSAILEDAGENLISQTYLVMNDICYKGEYGIHKSDNEVGNKNKFDINIVSYLFQLSWTAQNTNVFWSQFWPSTKNFTSVAIPFNFEFKAKVSSDYSDSSKDISQNDLIKRAVARSIDLNIAKLQRIYPDFRIKARLLSTNPLYAEIGLKENINEDSKFEVLECLVDSKGIEKYRRIGVVKPMKGKIGDNRFMSESSNIGTYFEIVKGHGFFPGMLLREI</sequence>
<organism evidence="1">
    <name type="scientific">Leyella stercorea CAG:629</name>
    <dbReference type="NCBI Taxonomy" id="1263103"/>
    <lineage>
        <taxon>Bacteria</taxon>
        <taxon>Pseudomonadati</taxon>
        <taxon>Bacteroidota</taxon>
        <taxon>Bacteroidia</taxon>
        <taxon>Bacteroidales</taxon>
        <taxon>Prevotellaceae</taxon>
        <taxon>Leyella</taxon>
    </lineage>
</organism>
<gene>
    <name evidence="1" type="ORF">BN741_01053</name>
</gene>
<dbReference type="STRING" id="1263103.BN741_01053"/>
<dbReference type="AlphaFoldDB" id="R7GVQ0"/>
<dbReference type="Proteomes" id="UP000018072">
    <property type="component" value="Unassembled WGS sequence"/>
</dbReference>
<dbReference type="EMBL" id="CBIT010000092">
    <property type="protein sequence ID" value="CDE31489.1"/>
    <property type="molecule type" value="Genomic_DNA"/>
</dbReference>
<evidence type="ECO:0000313" key="1">
    <source>
        <dbReference type="EMBL" id="CDE31489.1"/>
    </source>
</evidence>
<dbReference type="RefSeq" id="WP_022430272.1">
    <property type="nucleotide sequence ID" value="NZ_FR899243.1"/>
</dbReference>
<protein>
    <submittedName>
        <fullName evidence="1">Uncharacterized protein</fullName>
    </submittedName>
</protein>